<gene>
    <name evidence="1" type="ORF">CALCODRAFT_435718</name>
</gene>
<proteinExistence type="predicted"/>
<sequence>MYIACLAKLEKLIRTHNKTAITGHLHLQRLRTLCAYYNLRRKKYGKIAASEVASESHGRAKVWGGRLVRRWAAIYERTGTLPQSRRGRHIKTFSLLNDPDICAQLRAYLRSNKWSMNPGKLAEYTANVMLPAECDKYTKSMVYREMPKGMCRYLQETRWMRREGFRYMSYKKAVYLDGHERPDVVEYRQNVFLPTMAEFQPRMREWMPGNVHEEIVKNPAHGRPLVKVVHDESTFTAHDGEVKSWVLDNQFKLRKKGAGRGLHRSDFLCSSVGWLHEAGQQIEYGKNHDGYWTGEMLCNQLQ</sequence>
<evidence type="ECO:0000313" key="2">
    <source>
        <dbReference type="Proteomes" id="UP000076842"/>
    </source>
</evidence>
<organism evidence="1 2">
    <name type="scientific">Calocera cornea HHB12733</name>
    <dbReference type="NCBI Taxonomy" id="1353952"/>
    <lineage>
        <taxon>Eukaryota</taxon>
        <taxon>Fungi</taxon>
        <taxon>Dikarya</taxon>
        <taxon>Basidiomycota</taxon>
        <taxon>Agaricomycotina</taxon>
        <taxon>Dacrymycetes</taxon>
        <taxon>Dacrymycetales</taxon>
        <taxon>Dacrymycetaceae</taxon>
        <taxon>Calocera</taxon>
    </lineage>
</organism>
<dbReference type="Proteomes" id="UP000076842">
    <property type="component" value="Unassembled WGS sequence"/>
</dbReference>
<accession>A0A165FAW6</accession>
<dbReference type="OrthoDB" id="3218065at2759"/>
<feature type="non-terminal residue" evidence="1">
    <location>
        <position position="302"/>
    </location>
</feature>
<evidence type="ECO:0000313" key="1">
    <source>
        <dbReference type="EMBL" id="KZT56485.1"/>
    </source>
</evidence>
<dbReference type="PANTHER" id="PTHR35871">
    <property type="entry name" value="EXPRESSED PROTEIN"/>
    <property type="match status" value="1"/>
</dbReference>
<keyword evidence="2" id="KW-1185">Reference proteome</keyword>
<dbReference type="InParanoid" id="A0A165FAW6"/>
<dbReference type="STRING" id="1353952.A0A165FAW6"/>
<dbReference type="AlphaFoldDB" id="A0A165FAW6"/>
<protein>
    <submittedName>
        <fullName evidence="1">Uncharacterized protein</fullName>
    </submittedName>
</protein>
<reference evidence="1 2" key="1">
    <citation type="journal article" date="2016" name="Mol. Biol. Evol.">
        <title>Comparative Genomics of Early-Diverging Mushroom-Forming Fungi Provides Insights into the Origins of Lignocellulose Decay Capabilities.</title>
        <authorList>
            <person name="Nagy L.G."/>
            <person name="Riley R."/>
            <person name="Tritt A."/>
            <person name="Adam C."/>
            <person name="Daum C."/>
            <person name="Floudas D."/>
            <person name="Sun H."/>
            <person name="Yadav J.S."/>
            <person name="Pangilinan J."/>
            <person name="Larsson K.H."/>
            <person name="Matsuura K."/>
            <person name="Barry K."/>
            <person name="Labutti K."/>
            <person name="Kuo R."/>
            <person name="Ohm R.A."/>
            <person name="Bhattacharya S.S."/>
            <person name="Shirouzu T."/>
            <person name="Yoshinaga Y."/>
            <person name="Martin F.M."/>
            <person name="Grigoriev I.V."/>
            <person name="Hibbett D.S."/>
        </authorList>
    </citation>
    <scope>NUCLEOTIDE SEQUENCE [LARGE SCALE GENOMIC DNA]</scope>
    <source>
        <strain evidence="1 2">HHB12733</strain>
    </source>
</reference>
<dbReference type="PANTHER" id="PTHR35871:SF1">
    <property type="entry name" value="CXC1-LIKE CYSTEINE CLUSTER ASSOCIATED WITH KDZ TRANSPOSASES DOMAIN-CONTAINING PROTEIN"/>
    <property type="match status" value="1"/>
</dbReference>
<dbReference type="EMBL" id="KV423977">
    <property type="protein sequence ID" value="KZT56485.1"/>
    <property type="molecule type" value="Genomic_DNA"/>
</dbReference>
<name>A0A165FAW6_9BASI</name>